<dbReference type="EC" id="3.5.1.105" evidence="8"/>
<dbReference type="Proteomes" id="UP000216001">
    <property type="component" value="Unassembled WGS sequence"/>
</dbReference>
<keyword evidence="4 8" id="KW-0460">Magnesium</keyword>
<dbReference type="GO" id="GO:0006032">
    <property type="term" value="P:chitin catabolic process"/>
    <property type="evidence" value="ECO:0007669"/>
    <property type="project" value="UniProtKB-UniPathway"/>
</dbReference>
<evidence type="ECO:0000313" key="11">
    <source>
        <dbReference type="Proteomes" id="UP000216001"/>
    </source>
</evidence>
<dbReference type="GO" id="GO:0000272">
    <property type="term" value="P:polysaccharide catabolic process"/>
    <property type="evidence" value="ECO:0007669"/>
    <property type="project" value="UniProtKB-UniRule"/>
</dbReference>
<dbReference type="CDD" id="cd10803">
    <property type="entry name" value="YdjC_EF3048_like"/>
    <property type="match status" value="1"/>
</dbReference>
<dbReference type="STRING" id="587.RB151_035220"/>
<sequence>MAVLLIVNADDFGLCEAVNYGIIESHRNGVVHSTSAMMNMPAISHAAKLSQENPNLAVGMHFVLTAGKPFSSMPTLSRDGLLGKWLWNIDINDLPLIEIEQELNLQYQKFIEIFGQKPSHIDSHHHVHMIEGIFPIVVAFAQEKGIALRVDRQLEKNWPPLSYQVPSTDCFSSEFYGDQISEALFLKIINEAKAQGNNSIEVMSHPAFIDNALLKSNYAYPRLNELEVLTSENLKSQILADGFKIGSYRDI</sequence>
<dbReference type="Pfam" id="PF04794">
    <property type="entry name" value="YdjC"/>
    <property type="match status" value="1"/>
</dbReference>
<name>A0A264VW52_PRORE</name>
<evidence type="ECO:0000256" key="4">
    <source>
        <dbReference type="ARBA" id="ARBA00022842"/>
    </source>
</evidence>
<comment type="similarity">
    <text evidence="8">Belongs to the YdjC deacetylase family. ChbG subfamily.</text>
</comment>
<dbReference type="AlphaFoldDB" id="A0A264VW52"/>
<dbReference type="PANTHER" id="PTHR31609">
    <property type="entry name" value="YDJC DEACETYLASE FAMILY MEMBER"/>
    <property type="match status" value="1"/>
</dbReference>
<comment type="pathway">
    <text evidence="8">Glycan degradation; chitin degradation.</text>
</comment>
<accession>A0A264VW52</accession>
<comment type="caution">
    <text evidence="10">The sequence shown here is derived from an EMBL/GenBank/DDBJ whole genome shotgun (WGS) entry which is preliminary data.</text>
</comment>
<dbReference type="NCBIfam" id="NF002559">
    <property type="entry name" value="PRK02134.1"/>
    <property type="match status" value="1"/>
</dbReference>
<dbReference type="Gene3D" id="3.20.20.370">
    <property type="entry name" value="Glycoside hydrolase/deacetylase"/>
    <property type="match status" value="1"/>
</dbReference>
<comment type="cofactor">
    <cofactor evidence="1 8">
        <name>Mg(2+)</name>
        <dbReference type="ChEBI" id="CHEBI:18420"/>
    </cofactor>
</comment>
<dbReference type="EMBL" id="CAHPSF010000017">
    <property type="protein sequence ID" value="CAB5717154.1"/>
    <property type="molecule type" value="Genomic_DNA"/>
</dbReference>
<dbReference type="GeneID" id="92275952"/>
<comment type="catalytic activity">
    <reaction evidence="8">
        <text>N,N'-diacetylchitobiose + H2O = N-acetyl-beta-D-glucosaminyl-(1-&gt;4)-D-glucosamine + acetate</text>
        <dbReference type="Rhea" id="RHEA:27469"/>
        <dbReference type="ChEBI" id="CHEBI:15377"/>
        <dbReference type="ChEBI" id="CHEBI:28681"/>
        <dbReference type="ChEBI" id="CHEBI:30089"/>
        <dbReference type="ChEBI" id="CHEBI:59910"/>
        <dbReference type="EC" id="3.5.1.105"/>
    </reaction>
</comment>
<dbReference type="UniPathway" id="UPA00349"/>
<keyword evidence="8" id="KW-0963">Cytoplasm</keyword>
<protein>
    <recommendedName>
        <fullName evidence="8">Chitooligosaccharide deacetylase</fullName>
        <shortName evidence="8">COD</shortName>
        <ecNumber evidence="8">3.5.1.105</ecNumber>
    </recommendedName>
    <alternativeName>
        <fullName evidence="8">Chitin disaccharide deacetylase</fullName>
    </alternativeName>
    <alternativeName>
        <fullName evidence="8">Chitobiose deacetylase</fullName>
    </alternativeName>
    <alternativeName>
        <fullName evidence="8">Chitobiose-6P deacetylase</fullName>
    </alternativeName>
    <alternativeName>
        <fullName evidence="8">Chitotriose deacetylase</fullName>
    </alternativeName>
    <alternativeName>
        <fullName evidence="8">Chitotriose-6P deacetylase</fullName>
    </alternativeName>
</protein>
<dbReference type="GO" id="GO:0019213">
    <property type="term" value="F:deacetylase activity"/>
    <property type="evidence" value="ECO:0007669"/>
    <property type="project" value="TreeGrafter"/>
</dbReference>
<gene>
    <name evidence="8" type="primary">chbG</name>
    <name evidence="10" type="ORF">CHI95_06620</name>
    <name evidence="9" type="ORF">GHA_04276</name>
</gene>
<dbReference type="InterPro" id="IPR011330">
    <property type="entry name" value="Glyco_hydro/deAcase_b/a-brl"/>
</dbReference>
<dbReference type="InterPro" id="IPR022948">
    <property type="entry name" value="COD_ChbG_bac"/>
</dbReference>
<feature type="binding site" evidence="8">
    <location>
        <position position="124"/>
    </location>
    <ligand>
        <name>Mg(2+)</name>
        <dbReference type="ChEBI" id="CHEBI:18420"/>
    </ligand>
</feature>
<proteinExistence type="inferred from homology"/>
<dbReference type="EMBL" id="NOWC01000005">
    <property type="protein sequence ID" value="OZS75560.1"/>
    <property type="molecule type" value="Genomic_DNA"/>
</dbReference>
<keyword evidence="3 8" id="KW-0378">Hydrolase</keyword>
<dbReference type="HAMAP" id="MF_01246">
    <property type="entry name" value="COD"/>
    <property type="match status" value="1"/>
</dbReference>
<evidence type="ECO:0000256" key="3">
    <source>
        <dbReference type="ARBA" id="ARBA00022801"/>
    </source>
</evidence>
<evidence type="ECO:0000256" key="6">
    <source>
        <dbReference type="ARBA" id="ARBA00023277"/>
    </source>
</evidence>
<evidence type="ECO:0000313" key="10">
    <source>
        <dbReference type="EMBL" id="OZS75560.1"/>
    </source>
</evidence>
<comment type="subunit">
    <text evidence="8">Homodimer.</text>
</comment>
<comment type="catalytic activity">
    <reaction evidence="8">
        <text>diacetylchitobiose-6'-phosphate + H2O = N'-monoacetylchitobiose-6'-phosphate + acetate</text>
        <dbReference type="Rhea" id="RHEA:35083"/>
        <dbReference type="ChEBI" id="CHEBI:15377"/>
        <dbReference type="ChEBI" id="CHEBI:30089"/>
        <dbReference type="ChEBI" id="CHEBI:64883"/>
        <dbReference type="ChEBI" id="CHEBI:71315"/>
    </reaction>
</comment>
<evidence type="ECO:0000256" key="5">
    <source>
        <dbReference type="ARBA" id="ARBA00023024"/>
    </source>
</evidence>
<comment type="function">
    <text evidence="8">Involved in the degradation of chitin. ChbG is essential for growth on the acetylated chitooligosaccharides chitobiose and chitotriose but is dispensable for growth on cellobiose and chitosan dimer, the deacetylated form of chitobiose. Deacetylation of chitobiose-6-P and chitotriose-6-P is necessary for both the activation of the chb promoter by the regulatory protein ChbR and the hydrolysis of phosphorylated beta-glucosides by the phospho-beta-glucosidase ChbF. Catalyzes the removal of only one acetyl group from chitobiose-6-P to yield monoacetylchitobiose-6-P, the inducer of ChbR and the substrate of ChbF.</text>
</comment>
<dbReference type="GO" id="GO:0052777">
    <property type="term" value="P:diacetylchitobiose catabolic process"/>
    <property type="evidence" value="ECO:0007669"/>
    <property type="project" value="UniProtKB-UniRule"/>
</dbReference>
<reference evidence="10 11" key="1">
    <citation type="submission" date="2017-07" db="EMBL/GenBank/DDBJ databases">
        <title>blaIMP-27 on transferable plasmids in Proteus mirabilis and Providencia rettgeri.</title>
        <authorList>
            <person name="Potter R."/>
        </authorList>
    </citation>
    <scope>NUCLEOTIDE SEQUENCE [LARGE SCALE GENOMIC DNA]</scope>
    <source>
        <strain evidence="10 11">PR1</strain>
    </source>
</reference>
<keyword evidence="6 8" id="KW-0119">Carbohydrate metabolism</keyword>
<comment type="subcellular location">
    <subcellularLocation>
        <location evidence="8">Cytoplasm</location>
    </subcellularLocation>
</comment>
<organism evidence="10 11">
    <name type="scientific">Providencia rettgeri</name>
    <dbReference type="NCBI Taxonomy" id="587"/>
    <lineage>
        <taxon>Bacteria</taxon>
        <taxon>Pseudomonadati</taxon>
        <taxon>Pseudomonadota</taxon>
        <taxon>Gammaproteobacteria</taxon>
        <taxon>Enterobacterales</taxon>
        <taxon>Morganellaceae</taxon>
        <taxon>Providencia</taxon>
    </lineage>
</organism>
<dbReference type="InterPro" id="IPR006879">
    <property type="entry name" value="YdjC-like"/>
</dbReference>
<evidence type="ECO:0000256" key="2">
    <source>
        <dbReference type="ARBA" id="ARBA00022723"/>
    </source>
</evidence>
<evidence type="ECO:0000256" key="8">
    <source>
        <dbReference type="HAMAP-Rule" id="MF_01246"/>
    </source>
</evidence>
<evidence type="ECO:0000256" key="7">
    <source>
        <dbReference type="ARBA" id="ARBA00023326"/>
    </source>
</evidence>
<reference evidence="9" key="2">
    <citation type="submission" date="2020-05" db="EMBL/GenBank/DDBJ databases">
        <authorList>
            <person name="Delgado-Blas J."/>
        </authorList>
    </citation>
    <scope>NUCLEOTIDE SEQUENCE</scope>
    <source>
        <strain evidence="9">BB1453</strain>
    </source>
</reference>
<keyword evidence="2 8" id="KW-0479">Metal-binding</keyword>
<dbReference type="RefSeq" id="WP_094961149.1">
    <property type="nucleotide sequence ID" value="NZ_ABDWLN020000016.1"/>
</dbReference>
<keyword evidence="7 8" id="KW-0624">Polysaccharide degradation</keyword>
<evidence type="ECO:0000313" key="9">
    <source>
        <dbReference type="EMBL" id="CAB5717154.1"/>
    </source>
</evidence>
<dbReference type="Proteomes" id="UP000834611">
    <property type="component" value="Unassembled WGS sequence"/>
</dbReference>
<dbReference type="GO" id="GO:0036311">
    <property type="term" value="F:chitin disaccharide deacetylase activity"/>
    <property type="evidence" value="ECO:0007669"/>
    <property type="project" value="UniProtKB-UniRule"/>
</dbReference>
<evidence type="ECO:0000256" key="1">
    <source>
        <dbReference type="ARBA" id="ARBA00001946"/>
    </source>
</evidence>
<dbReference type="PANTHER" id="PTHR31609:SF1">
    <property type="entry name" value="CARBOHYDRATE DEACETYLASE"/>
    <property type="match status" value="1"/>
</dbReference>
<feature type="binding site" evidence="8">
    <location>
        <position position="61"/>
    </location>
    <ligand>
        <name>Mg(2+)</name>
        <dbReference type="ChEBI" id="CHEBI:18420"/>
    </ligand>
</feature>
<keyword evidence="5 8" id="KW-0146">Chitin degradation</keyword>
<dbReference type="GO" id="GO:0046872">
    <property type="term" value="F:metal ion binding"/>
    <property type="evidence" value="ECO:0007669"/>
    <property type="project" value="UniProtKB-KW"/>
</dbReference>
<dbReference type="SUPFAM" id="SSF88713">
    <property type="entry name" value="Glycoside hydrolase/deacetylase"/>
    <property type="match status" value="1"/>
</dbReference>
<dbReference type="GO" id="GO:0005737">
    <property type="term" value="C:cytoplasm"/>
    <property type="evidence" value="ECO:0007669"/>
    <property type="project" value="UniProtKB-SubCell"/>
</dbReference>